<name>E8UBR7_DEIML</name>
<evidence type="ECO:0000313" key="15">
    <source>
        <dbReference type="Proteomes" id="UP000008635"/>
    </source>
</evidence>
<keyword evidence="7 14" id="KW-0418">Kinase</keyword>
<dbReference type="Gene3D" id="6.10.340.10">
    <property type="match status" value="1"/>
</dbReference>
<reference evidence="14 15" key="1">
    <citation type="journal article" date="2011" name="Stand. Genomic Sci.">
        <title>Complete genome sequence of Deinococcus maricopensis type strain (LB-34).</title>
        <authorList>
            <person name="Pukall R."/>
            <person name="Zeytun A."/>
            <person name="Lucas S."/>
            <person name="Lapidus A."/>
            <person name="Hammon N."/>
            <person name="Deshpande S."/>
            <person name="Nolan M."/>
            <person name="Cheng J.F."/>
            <person name="Pitluck S."/>
            <person name="Liolios K."/>
            <person name="Pagani I."/>
            <person name="Mikhailova N."/>
            <person name="Ivanova N."/>
            <person name="Mavromatis K."/>
            <person name="Pati A."/>
            <person name="Tapia R."/>
            <person name="Han C."/>
            <person name="Goodwin L."/>
            <person name="Chen A."/>
            <person name="Palaniappan K."/>
            <person name="Land M."/>
            <person name="Hauser L."/>
            <person name="Chang Y.J."/>
            <person name="Jeffries C.D."/>
            <person name="Brambilla E.M."/>
            <person name="Rohde M."/>
            <person name="Goker M."/>
            <person name="Detter J.C."/>
            <person name="Woyke T."/>
            <person name="Bristow J."/>
            <person name="Eisen J.A."/>
            <person name="Markowitz V."/>
            <person name="Hugenholtz P."/>
            <person name="Kyrpides N.C."/>
            <person name="Klenk H.P."/>
        </authorList>
    </citation>
    <scope>NUCLEOTIDE SEQUENCE [LARGE SCALE GENOMIC DNA]</scope>
    <source>
        <strain evidence="15">DSM 21211 / LMG 22137 / NRRL B-23946 / LB-34</strain>
    </source>
</reference>
<dbReference type="Gene3D" id="3.30.565.10">
    <property type="entry name" value="Histidine kinase-like ATPase, C-terminal domain"/>
    <property type="match status" value="1"/>
</dbReference>
<dbReference type="GO" id="GO:0005886">
    <property type="term" value="C:plasma membrane"/>
    <property type="evidence" value="ECO:0007669"/>
    <property type="project" value="TreeGrafter"/>
</dbReference>
<proteinExistence type="predicted"/>
<dbReference type="PROSITE" id="PS50109">
    <property type="entry name" value="HIS_KIN"/>
    <property type="match status" value="1"/>
</dbReference>
<keyword evidence="5" id="KW-0808">Transferase</keyword>
<keyword evidence="8 11" id="KW-1133">Transmembrane helix</keyword>
<dbReference type="Pfam" id="PF00672">
    <property type="entry name" value="HAMP"/>
    <property type="match status" value="1"/>
</dbReference>
<dbReference type="SUPFAM" id="SSF47384">
    <property type="entry name" value="Homodimeric domain of signal transducing histidine kinase"/>
    <property type="match status" value="1"/>
</dbReference>
<dbReference type="Pfam" id="PF02518">
    <property type="entry name" value="HATPase_c"/>
    <property type="match status" value="1"/>
</dbReference>
<dbReference type="Gene3D" id="1.10.287.130">
    <property type="match status" value="1"/>
</dbReference>
<dbReference type="SUPFAM" id="SSF55874">
    <property type="entry name" value="ATPase domain of HSP90 chaperone/DNA topoisomerase II/histidine kinase"/>
    <property type="match status" value="1"/>
</dbReference>
<dbReference type="InterPro" id="IPR050428">
    <property type="entry name" value="TCS_sensor_his_kinase"/>
</dbReference>
<dbReference type="InterPro" id="IPR003660">
    <property type="entry name" value="HAMP_dom"/>
</dbReference>
<evidence type="ECO:0000256" key="8">
    <source>
        <dbReference type="ARBA" id="ARBA00022989"/>
    </source>
</evidence>
<keyword evidence="4" id="KW-0597">Phosphoprotein</keyword>
<evidence type="ECO:0000256" key="11">
    <source>
        <dbReference type="SAM" id="Phobius"/>
    </source>
</evidence>
<accession>E8UBR7</accession>
<evidence type="ECO:0000256" key="2">
    <source>
        <dbReference type="ARBA" id="ARBA00004370"/>
    </source>
</evidence>
<dbReference type="PRINTS" id="PR00344">
    <property type="entry name" value="BCTRLSENSOR"/>
</dbReference>
<dbReference type="EC" id="2.7.13.3" evidence="3"/>
<evidence type="ECO:0000256" key="3">
    <source>
        <dbReference type="ARBA" id="ARBA00012438"/>
    </source>
</evidence>
<keyword evidence="10 11" id="KW-0472">Membrane</keyword>
<feature type="transmembrane region" description="Helical" evidence="11">
    <location>
        <begin position="35"/>
        <end position="55"/>
    </location>
</feature>
<dbReference type="CDD" id="cd06225">
    <property type="entry name" value="HAMP"/>
    <property type="match status" value="1"/>
</dbReference>
<gene>
    <name evidence="14" type="ordered locus">Deima_2877</name>
</gene>
<dbReference type="SMART" id="SM00304">
    <property type="entry name" value="HAMP"/>
    <property type="match status" value="1"/>
</dbReference>
<dbReference type="SMART" id="SM00388">
    <property type="entry name" value="HisKA"/>
    <property type="match status" value="1"/>
</dbReference>
<dbReference type="Pfam" id="PF00512">
    <property type="entry name" value="HisKA"/>
    <property type="match status" value="1"/>
</dbReference>
<evidence type="ECO:0000256" key="7">
    <source>
        <dbReference type="ARBA" id="ARBA00022777"/>
    </source>
</evidence>
<keyword evidence="6 11" id="KW-0812">Transmembrane</keyword>
<dbReference type="OrthoDB" id="59230at2"/>
<dbReference type="PROSITE" id="PS50885">
    <property type="entry name" value="HAMP"/>
    <property type="match status" value="1"/>
</dbReference>
<comment type="catalytic activity">
    <reaction evidence="1">
        <text>ATP + protein L-histidine = ADP + protein N-phospho-L-histidine.</text>
        <dbReference type="EC" id="2.7.13.3"/>
    </reaction>
</comment>
<dbReference type="RefSeq" id="WP_013558010.1">
    <property type="nucleotide sequence ID" value="NC_014958.1"/>
</dbReference>
<dbReference type="AlphaFoldDB" id="E8UBR7"/>
<dbReference type="InterPro" id="IPR004358">
    <property type="entry name" value="Sig_transdc_His_kin-like_C"/>
</dbReference>
<feature type="domain" description="Histidine kinase" evidence="12">
    <location>
        <begin position="187"/>
        <end position="403"/>
    </location>
</feature>
<evidence type="ECO:0000256" key="6">
    <source>
        <dbReference type="ARBA" id="ARBA00022692"/>
    </source>
</evidence>
<feature type="domain" description="HAMP" evidence="13">
    <location>
        <begin position="126"/>
        <end position="179"/>
    </location>
</feature>
<dbReference type="InterPro" id="IPR003594">
    <property type="entry name" value="HATPase_dom"/>
</dbReference>
<dbReference type="Proteomes" id="UP000008635">
    <property type="component" value="Chromosome"/>
</dbReference>
<evidence type="ECO:0000256" key="5">
    <source>
        <dbReference type="ARBA" id="ARBA00022679"/>
    </source>
</evidence>
<organism evidence="14 15">
    <name type="scientific">Deinococcus maricopensis (strain DSM 21211 / LMG 22137 / NRRL B-23946 / LB-34)</name>
    <dbReference type="NCBI Taxonomy" id="709986"/>
    <lineage>
        <taxon>Bacteria</taxon>
        <taxon>Thermotogati</taxon>
        <taxon>Deinococcota</taxon>
        <taxon>Deinococci</taxon>
        <taxon>Deinococcales</taxon>
        <taxon>Deinococcaceae</taxon>
        <taxon>Deinococcus</taxon>
    </lineage>
</organism>
<protein>
    <recommendedName>
        <fullName evidence="3">histidine kinase</fullName>
        <ecNumber evidence="3">2.7.13.3</ecNumber>
    </recommendedName>
</protein>
<evidence type="ECO:0000313" key="14">
    <source>
        <dbReference type="EMBL" id="ADV68506.1"/>
    </source>
</evidence>
<dbReference type="SUPFAM" id="SSF158472">
    <property type="entry name" value="HAMP domain-like"/>
    <property type="match status" value="1"/>
</dbReference>
<comment type="subcellular location">
    <subcellularLocation>
        <location evidence="2">Membrane</location>
    </subcellularLocation>
</comment>
<dbReference type="CDD" id="cd00075">
    <property type="entry name" value="HATPase"/>
    <property type="match status" value="1"/>
</dbReference>
<dbReference type="KEGG" id="dmr:Deima_2877"/>
<dbReference type="PANTHER" id="PTHR45436">
    <property type="entry name" value="SENSOR HISTIDINE KINASE YKOH"/>
    <property type="match status" value="1"/>
</dbReference>
<dbReference type="InterPro" id="IPR036890">
    <property type="entry name" value="HATPase_C_sf"/>
</dbReference>
<keyword evidence="15" id="KW-1185">Reference proteome</keyword>
<dbReference type="SMART" id="SM00387">
    <property type="entry name" value="HATPase_c"/>
    <property type="match status" value="1"/>
</dbReference>
<evidence type="ECO:0000259" key="13">
    <source>
        <dbReference type="PROSITE" id="PS50885"/>
    </source>
</evidence>
<evidence type="ECO:0000256" key="1">
    <source>
        <dbReference type="ARBA" id="ARBA00000085"/>
    </source>
</evidence>
<dbReference type="GO" id="GO:0000155">
    <property type="term" value="F:phosphorelay sensor kinase activity"/>
    <property type="evidence" value="ECO:0007669"/>
    <property type="project" value="InterPro"/>
</dbReference>
<evidence type="ECO:0000259" key="12">
    <source>
        <dbReference type="PROSITE" id="PS50109"/>
    </source>
</evidence>
<evidence type="ECO:0000256" key="9">
    <source>
        <dbReference type="ARBA" id="ARBA00023012"/>
    </source>
</evidence>
<dbReference type="EMBL" id="CP002454">
    <property type="protein sequence ID" value="ADV68506.1"/>
    <property type="molecule type" value="Genomic_DNA"/>
</dbReference>
<dbReference type="InterPro" id="IPR005467">
    <property type="entry name" value="His_kinase_dom"/>
</dbReference>
<dbReference type="STRING" id="709986.Deima_2877"/>
<reference evidence="15" key="2">
    <citation type="submission" date="2011-01" db="EMBL/GenBank/DDBJ databases">
        <title>The complete genome of Deinococcus maricopensis DSM 21211.</title>
        <authorList>
            <consortium name="US DOE Joint Genome Institute (JGI-PGF)"/>
            <person name="Lucas S."/>
            <person name="Copeland A."/>
            <person name="Lapidus A."/>
            <person name="Goodwin L."/>
            <person name="Pitluck S."/>
            <person name="Kyrpides N."/>
            <person name="Mavromatis K."/>
            <person name="Pagani I."/>
            <person name="Ivanova N."/>
            <person name="Ovchinnikova G."/>
            <person name="Zeytun A."/>
            <person name="Detter J.C."/>
            <person name="Han C."/>
            <person name="Land M."/>
            <person name="Hauser L."/>
            <person name="Markowitz V."/>
            <person name="Cheng J.-F."/>
            <person name="Hugenholtz P."/>
            <person name="Woyke T."/>
            <person name="Wu D."/>
            <person name="Pukall R."/>
            <person name="Gehrich-Schroeter G."/>
            <person name="Brambilla E."/>
            <person name="Klenk H.-P."/>
            <person name="Eisen J.A."/>
        </authorList>
    </citation>
    <scope>NUCLEOTIDE SEQUENCE [LARGE SCALE GENOMIC DNA]</scope>
    <source>
        <strain evidence="15">DSM 21211 / LMG 22137 / NRRL B-23946 / LB-34</strain>
    </source>
</reference>
<evidence type="ECO:0000256" key="10">
    <source>
        <dbReference type="ARBA" id="ARBA00023136"/>
    </source>
</evidence>
<dbReference type="CDD" id="cd00082">
    <property type="entry name" value="HisKA"/>
    <property type="match status" value="1"/>
</dbReference>
<evidence type="ECO:0000256" key="4">
    <source>
        <dbReference type="ARBA" id="ARBA00022553"/>
    </source>
</evidence>
<sequence>MSERRARRRAALRAARARWGDDLPRHRRRGLRARLTRQFAFVAFVAVMLTSFLTVNTTLRVLERTEASASTAPLTGSVSGHAHGTSMMRLDQGVVRAARREVTRSAAVAAVLCAVLASLAARGVTRSLTRPLQRLGDAAARVEAGERDVTLPVPFARDELRDVTVAFNHLTAGLARQEAWRRALVADIAHDLRTPLAVLRADIEAMQDGVTPTDAAGLARLHGEVLHLARLVTDLRTLTLAEGGALSLQVAPLDAAALTTDVAAAYSARAHAAGLDLHVDAPAPAFVRADPDRLRQILHNLLDNAARYAAPGRVDLRVRALDLRAHLHVRDHGPGFREEDLARAFERFYRADASRTRSADGHAGSGLGLAIARALAQAQGGTLDARNHPDGGAEFTVTFPLTAAPR</sequence>
<dbReference type="eggNOG" id="COG5002">
    <property type="taxonomic scope" value="Bacteria"/>
</dbReference>
<dbReference type="InterPro" id="IPR003661">
    <property type="entry name" value="HisK_dim/P_dom"/>
</dbReference>
<dbReference type="FunFam" id="3.30.565.10:FF:000006">
    <property type="entry name" value="Sensor histidine kinase WalK"/>
    <property type="match status" value="1"/>
</dbReference>
<keyword evidence="9" id="KW-0902">Two-component regulatory system</keyword>
<dbReference type="InterPro" id="IPR036097">
    <property type="entry name" value="HisK_dim/P_sf"/>
</dbReference>
<dbReference type="PANTHER" id="PTHR45436:SF5">
    <property type="entry name" value="SENSOR HISTIDINE KINASE TRCS"/>
    <property type="match status" value="1"/>
</dbReference>
<dbReference type="HOGENOM" id="CLU_000445_89_3_0"/>